<keyword evidence="2 3" id="KW-0175">Coiled coil</keyword>
<evidence type="ECO:0000256" key="3">
    <source>
        <dbReference type="SAM" id="Coils"/>
    </source>
</evidence>
<feature type="compositionally biased region" description="Acidic residues" evidence="4">
    <location>
        <begin position="268"/>
        <end position="291"/>
    </location>
</feature>
<evidence type="ECO:0000256" key="2">
    <source>
        <dbReference type="ARBA" id="ARBA00023054"/>
    </source>
</evidence>
<feature type="region of interest" description="Disordered" evidence="4">
    <location>
        <begin position="1"/>
        <end position="301"/>
    </location>
</feature>
<dbReference type="SMART" id="SM00784">
    <property type="entry name" value="SPT2"/>
    <property type="match status" value="1"/>
</dbReference>
<dbReference type="Pfam" id="PF08243">
    <property type="entry name" value="SPT2"/>
    <property type="match status" value="1"/>
</dbReference>
<evidence type="ECO:0000256" key="4">
    <source>
        <dbReference type="SAM" id="MobiDB-lite"/>
    </source>
</evidence>
<organism evidence="5 6">
    <name type="scientific">Fonsecaea erecta</name>
    <dbReference type="NCBI Taxonomy" id="1367422"/>
    <lineage>
        <taxon>Eukaryota</taxon>
        <taxon>Fungi</taxon>
        <taxon>Dikarya</taxon>
        <taxon>Ascomycota</taxon>
        <taxon>Pezizomycotina</taxon>
        <taxon>Eurotiomycetes</taxon>
        <taxon>Chaetothyriomycetidae</taxon>
        <taxon>Chaetothyriales</taxon>
        <taxon>Herpotrichiellaceae</taxon>
        <taxon>Fonsecaea</taxon>
    </lineage>
</organism>
<dbReference type="EMBL" id="LVYI01000002">
    <property type="protein sequence ID" value="OAP63491.1"/>
    <property type="molecule type" value="Genomic_DNA"/>
</dbReference>
<reference evidence="5 6" key="1">
    <citation type="submission" date="2016-04" db="EMBL/GenBank/DDBJ databases">
        <title>Draft genome of Fonsecaea erecta CBS 125763.</title>
        <authorList>
            <person name="Weiss V.A."/>
            <person name="Vicente V.A."/>
            <person name="Raittz R.T."/>
            <person name="Moreno L.F."/>
            <person name="De Souza E.M."/>
            <person name="Pedrosa F.O."/>
            <person name="Steffens M.B."/>
            <person name="Faoro H."/>
            <person name="Tadra-Sfeir M.Z."/>
            <person name="Najafzadeh M.J."/>
            <person name="Felipe M.S."/>
            <person name="Teixeira M."/>
            <person name="Sun J."/>
            <person name="Xi L."/>
            <person name="Gomes R."/>
            <person name="De Azevedo C.M."/>
            <person name="Salgado C.G."/>
            <person name="Da Silva M.B."/>
            <person name="Nascimento M.F."/>
            <person name="Queiroz-Telles F."/>
            <person name="Attili D.S."/>
            <person name="Gorbushina A."/>
        </authorList>
    </citation>
    <scope>NUCLEOTIDE SEQUENCE [LARGE SCALE GENOMIC DNA]</scope>
    <source>
        <strain evidence="5 6">CBS 125763</strain>
    </source>
</reference>
<dbReference type="Proteomes" id="UP000078343">
    <property type="component" value="Unassembled WGS sequence"/>
</dbReference>
<protein>
    <recommendedName>
        <fullName evidence="7">SPT2 chromatin protein</fullName>
    </recommendedName>
</protein>
<dbReference type="AlphaFoldDB" id="A0A178ZVK7"/>
<evidence type="ECO:0008006" key="7">
    <source>
        <dbReference type="Google" id="ProtNLM"/>
    </source>
</evidence>
<comment type="caution">
    <text evidence="5">The sequence shown here is derived from an EMBL/GenBank/DDBJ whole genome shotgun (WGS) entry which is preliminary data.</text>
</comment>
<feature type="compositionally biased region" description="Basic and acidic residues" evidence="4">
    <location>
        <begin position="209"/>
        <end position="226"/>
    </location>
</feature>
<proteinExistence type="inferred from homology"/>
<evidence type="ECO:0000313" key="5">
    <source>
        <dbReference type="EMBL" id="OAP63491.1"/>
    </source>
</evidence>
<evidence type="ECO:0000256" key="1">
    <source>
        <dbReference type="ARBA" id="ARBA00006461"/>
    </source>
</evidence>
<dbReference type="RefSeq" id="XP_018696858.1">
    <property type="nucleotide sequence ID" value="XM_018834234.1"/>
</dbReference>
<feature type="compositionally biased region" description="Low complexity" evidence="4">
    <location>
        <begin position="120"/>
        <end position="140"/>
    </location>
</feature>
<name>A0A178ZVK7_9EURO</name>
<gene>
    <name evidence="5" type="ORF">AYL99_02718</name>
</gene>
<feature type="coiled-coil region" evidence="3">
    <location>
        <begin position="307"/>
        <end position="347"/>
    </location>
</feature>
<dbReference type="OrthoDB" id="5430658at2759"/>
<feature type="compositionally biased region" description="Basic and acidic residues" evidence="4">
    <location>
        <begin position="172"/>
        <end position="199"/>
    </location>
</feature>
<dbReference type="InterPro" id="IPR013256">
    <property type="entry name" value="Chromatin_SPT2"/>
</dbReference>
<feature type="compositionally biased region" description="Basic and acidic residues" evidence="4">
    <location>
        <begin position="59"/>
        <end position="73"/>
    </location>
</feature>
<accession>A0A178ZVK7</accession>
<keyword evidence="6" id="KW-1185">Reference proteome</keyword>
<sequence>MSLFSDIVNSIGSDKSPAPPKPPARPLSANAHRPNLDVSKPGPRPGLPAAPSLPNGIKRKADESSARPPEKLIKPNPMPGLTSTITKRPVAPPLNAPKPTNGNDGKSLSMPRPRLDTPVTSTKPGSAPSTPTTATAKGPARGSYADLMARAKQAQVERPQQSQIGLIKHQATNREKPSKLAERRRQEEGKAKGAKEKSGGGRLANGGKQQDKSRSASPAKKTDHPKVPRAPRPPLHAPASSSYKGTIGTASGRSKPAAKRGRRYDEYLGTDEEDDSDDMGGYGEGEEDDYGSDASSDMEAGAFDVYEEEQEALKAAKEEDARELALENQLKREKEERRKKLMSLASKKR</sequence>
<dbReference type="GeneID" id="30006888"/>
<dbReference type="STRING" id="1367422.A0A178ZVK7"/>
<evidence type="ECO:0000313" key="6">
    <source>
        <dbReference type="Proteomes" id="UP000078343"/>
    </source>
</evidence>
<comment type="similarity">
    <text evidence="1">Belongs to the SPT2 family.</text>
</comment>